<keyword evidence="1" id="KW-0812">Transmembrane</keyword>
<dbReference type="OrthoDB" id="3365267at2759"/>
<organism evidence="2 3">
    <name type="scientific">Cytospora mali</name>
    <name type="common">Apple Valsa canker fungus</name>
    <name type="synonym">Valsa mali</name>
    <dbReference type="NCBI Taxonomy" id="578113"/>
    <lineage>
        <taxon>Eukaryota</taxon>
        <taxon>Fungi</taxon>
        <taxon>Dikarya</taxon>
        <taxon>Ascomycota</taxon>
        <taxon>Pezizomycotina</taxon>
        <taxon>Sordariomycetes</taxon>
        <taxon>Sordariomycetidae</taxon>
        <taxon>Diaporthales</taxon>
        <taxon>Cytosporaceae</taxon>
        <taxon>Cytospora</taxon>
    </lineage>
</organism>
<dbReference type="AlphaFoldDB" id="A0A194VPT9"/>
<dbReference type="EMBL" id="CM003099">
    <property type="protein sequence ID" value="KUI66194.1"/>
    <property type="molecule type" value="Genomic_DNA"/>
</dbReference>
<feature type="transmembrane region" description="Helical" evidence="1">
    <location>
        <begin position="42"/>
        <end position="62"/>
    </location>
</feature>
<reference evidence="2" key="1">
    <citation type="submission" date="2014-12" db="EMBL/GenBank/DDBJ databases">
        <title>Genome Sequence of Valsa Canker Pathogens Uncovers a Specific Adaption of Colonization on Woody Bark.</title>
        <authorList>
            <person name="Yin Z."/>
            <person name="Liu H."/>
            <person name="Gao X."/>
            <person name="Li Z."/>
            <person name="Song N."/>
            <person name="Ke X."/>
            <person name="Dai Q."/>
            <person name="Wu Y."/>
            <person name="Sun Y."/>
            <person name="Xu J.-R."/>
            <person name="Kang Z.K."/>
            <person name="Wang L."/>
            <person name="Huang L."/>
        </authorList>
    </citation>
    <scope>NUCLEOTIDE SEQUENCE [LARGE SCALE GENOMIC DNA]</scope>
    <source>
        <strain evidence="2">03-8</strain>
    </source>
</reference>
<proteinExistence type="predicted"/>
<evidence type="ECO:0000313" key="3">
    <source>
        <dbReference type="Proteomes" id="UP000078559"/>
    </source>
</evidence>
<dbReference type="Proteomes" id="UP000078559">
    <property type="component" value="Chromosome 2"/>
</dbReference>
<keyword evidence="1" id="KW-0472">Membrane</keyword>
<evidence type="ECO:0000313" key="2">
    <source>
        <dbReference type="EMBL" id="KUI66194.1"/>
    </source>
</evidence>
<gene>
    <name evidence="2" type="ORF">VM1G_02406</name>
</gene>
<evidence type="ECO:0000256" key="1">
    <source>
        <dbReference type="SAM" id="Phobius"/>
    </source>
</evidence>
<protein>
    <submittedName>
        <fullName evidence="2">Uncharacterized protein</fullName>
    </submittedName>
</protein>
<keyword evidence="1" id="KW-1133">Transmembrane helix</keyword>
<accession>A0A194VPT9</accession>
<name>A0A194VPT9_CYTMA</name>
<keyword evidence="3" id="KW-1185">Reference proteome</keyword>
<sequence length="175" mass="18960">MSLAAFRRHAQHDELAQLAESHFENDLTADDKAVLKGAASTISWQASVGSVAGLGLGCLLAYRVRSLRKSFFNEFKASDMPKQLTFASGKTIDVPDVSSKLAPSPLGDFAAYFFLGMGGLFLGGETGFLTGSSIAARRVRADADRRKRVEDAYRAFKIDVLRQEANALEKGAPVW</sequence>